<dbReference type="AlphaFoldDB" id="A0A9W6ZU00"/>
<evidence type="ECO:0000256" key="1">
    <source>
        <dbReference type="ARBA" id="ARBA00022737"/>
    </source>
</evidence>
<evidence type="ECO:0000313" key="4">
    <source>
        <dbReference type="Proteomes" id="UP001162640"/>
    </source>
</evidence>
<name>A0A9W6ZU00_9STRA</name>
<keyword evidence="1" id="KW-0677">Repeat</keyword>
<reference evidence="4" key="1">
    <citation type="journal article" date="2023" name="Commun. Biol.">
        <title>Genome analysis of Parmales, the sister group of diatoms, reveals the evolutionary specialization of diatoms from phago-mixotrophs to photoautotrophs.</title>
        <authorList>
            <person name="Ban H."/>
            <person name="Sato S."/>
            <person name="Yoshikawa S."/>
            <person name="Yamada K."/>
            <person name="Nakamura Y."/>
            <person name="Ichinomiya M."/>
            <person name="Sato N."/>
            <person name="Blanc-Mathieu R."/>
            <person name="Endo H."/>
            <person name="Kuwata A."/>
            <person name="Ogata H."/>
        </authorList>
    </citation>
    <scope>NUCLEOTIDE SEQUENCE [LARGE SCALE GENOMIC DNA]</scope>
</reference>
<comment type="caution">
    <text evidence="3">The sequence shown here is derived from an EMBL/GenBank/DDBJ whole genome shotgun (WGS) entry which is preliminary data.</text>
</comment>
<gene>
    <name evidence="3" type="ORF">TL16_g02520</name>
</gene>
<accession>A0A9W6ZU00</accession>
<proteinExistence type="predicted"/>
<dbReference type="SUPFAM" id="SSF48452">
    <property type="entry name" value="TPR-like"/>
    <property type="match status" value="1"/>
</dbReference>
<sequence length="278" mass="32016">MAFDCGVGRILEILELAMPEEKKVRGKKKKQQKKKNPRKLEILDSCFALGGACQEVRDFEEVGLYSKRAKEGYEEQLGRNNEKTLEATRDLICGAPISTDERVEKLSDLVKRMERALGEENVVTLNMLNNLGNVLDEKEEYEESRKVYERCLAGRMKVLGEDHKNNLGVVNHSLRNGKKALEYYMRALKGYEKLSGKNHSDTLDSVNNIAILFYIYRQYPKAEELYERALGGREAQLGKDHKLTKECANNFMCCLKESGKRPKWLIQLISNYPWLKNE</sequence>
<dbReference type="Pfam" id="PF13424">
    <property type="entry name" value="TPR_12"/>
    <property type="match status" value="1"/>
</dbReference>
<evidence type="ECO:0008006" key="5">
    <source>
        <dbReference type="Google" id="ProtNLM"/>
    </source>
</evidence>
<dbReference type="PANTHER" id="PTHR45641:SF19">
    <property type="entry name" value="NEPHROCYSTIN-3"/>
    <property type="match status" value="1"/>
</dbReference>
<dbReference type="InterPro" id="IPR011990">
    <property type="entry name" value="TPR-like_helical_dom_sf"/>
</dbReference>
<dbReference type="EMBL" id="BLQM01000062">
    <property type="protein sequence ID" value="GMH58031.1"/>
    <property type="molecule type" value="Genomic_DNA"/>
</dbReference>
<dbReference type="Pfam" id="PF13374">
    <property type="entry name" value="TPR_10"/>
    <property type="match status" value="1"/>
</dbReference>
<evidence type="ECO:0000313" key="3">
    <source>
        <dbReference type="EMBL" id="GMH58031.1"/>
    </source>
</evidence>
<evidence type="ECO:0000256" key="2">
    <source>
        <dbReference type="ARBA" id="ARBA00022803"/>
    </source>
</evidence>
<dbReference type="Proteomes" id="UP001162640">
    <property type="component" value="Unassembled WGS sequence"/>
</dbReference>
<dbReference type="PANTHER" id="PTHR45641">
    <property type="entry name" value="TETRATRICOPEPTIDE REPEAT PROTEIN (AFU_ORTHOLOGUE AFUA_6G03870)"/>
    <property type="match status" value="1"/>
</dbReference>
<keyword evidence="2" id="KW-0802">TPR repeat</keyword>
<protein>
    <recommendedName>
        <fullName evidence="5">Kinesin light chain</fullName>
    </recommendedName>
</protein>
<dbReference type="Gene3D" id="1.25.40.10">
    <property type="entry name" value="Tetratricopeptide repeat domain"/>
    <property type="match status" value="1"/>
</dbReference>
<organism evidence="3 4">
    <name type="scientific">Triparma laevis f. inornata</name>
    <dbReference type="NCBI Taxonomy" id="1714386"/>
    <lineage>
        <taxon>Eukaryota</taxon>
        <taxon>Sar</taxon>
        <taxon>Stramenopiles</taxon>
        <taxon>Ochrophyta</taxon>
        <taxon>Bolidophyceae</taxon>
        <taxon>Parmales</taxon>
        <taxon>Triparmaceae</taxon>
        <taxon>Triparma</taxon>
    </lineage>
</organism>